<gene>
    <name evidence="11" type="ORF">COV57_03335</name>
</gene>
<evidence type="ECO:0000256" key="1">
    <source>
        <dbReference type="ARBA" id="ARBA00007164"/>
    </source>
</evidence>
<dbReference type="GO" id="GO:0009002">
    <property type="term" value="F:serine-type D-Ala-D-Ala carboxypeptidase activity"/>
    <property type="evidence" value="ECO:0007669"/>
    <property type="project" value="InterPro"/>
</dbReference>
<evidence type="ECO:0000256" key="9">
    <source>
        <dbReference type="RuleBase" id="RU004016"/>
    </source>
</evidence>
<dbReference type="PRINTS" id="PR00725">
    <property type="entry name" value="DADACBPTASE1"/>
</dbReference>
<evidence type="ECO:0000256" key="4">
    <source>
        <dbReference type="ARBA" id="ARBA00022960"/>
    </source>
</evidence>
<comment type="caution">
    <text evidence="11">The sequence shown here is derived from an EMBL/GenBank/DDBJ whole genome shotgun (WGS) entry which is preliminary data.</text>
</comment>
<keyword evidence="5" id="KW-0573">Peptidoglycan synthesis</keyword>
<evidence type="ECO:0000256" key="8">
    <source>
        <dbReference type="PIRSR" id="PIRSR618044-2"/>
    </source>
</evidence>
<comment type="similarity">
    <text evidence="1 9">Belongs to the peptidase S11 family.</text>
</comment>
<keyword evidence="3" id="KW-0378">Hydrolase</keyword>
<evidence type="ECO:0000256" key="7">
    <source>
        <dbReference type="PIRSR" id="PIRSR618044-1"/>
    </source>
</evidence>
<protein>
    <recommendedName>
        <fullName evidence="10">Peptidase S11 D-alanyl-D-alanine carboxypeptidase A N-terminal domain-containing protein</fullName>
    </recommendedName>
</protein>
<dbReference type="InterPro" id="IPR012338">
    <property type="entry name" value="Beta-lactam/transpept-like"/>
</dbReference>
<evidence type="ECO:0000259" key="10">
    <source>
        <dbReference type="Pfam" id="PF00768"/>
    </source>
</evidence>
<dbReference type="Pfam" id="PF00768">
    <property type="entry name" value="Peptidase_S11"/>
    <property type="match status" value="1"/>
</dbReference>
<evidence type="ECO:0000256" key="5">
    <source>
        <dbReference type="ARBA" id="ARBA00022984"/>
    </source>
</evidence>
<reference evidence="11 12" key="1">
    <citation type="submission" date="2017-09" db="EMBL/GenBank/DDBJ databases">
        <title>Depth-based differentiation of microbial function through sediment-hosted aquifers and enrichment of novel symbionts in the deep terrestrial subsurface.</title>
        <authorList>
            <person name="Probst A.J."/>
            <person name="Ladd B."/>
            <person name="Jarett J.K."/>
            <person name="Geller-Mcgrath D.E."/>
            <person name="Sieber C.M."/>
            <person name="Emerson J.B."/>
            <person name="Anantharaman K."/>
            <person name="Thomas B.C."/>
            <person name="Malmstrom R."/>
            <person name="Stieglmeier M."/>
            <person name="Klingl A."/>
            <person name="Woyke T."/>
            <person name="Ryan C.M."/>
            <person name="Banfield J.F."/>
        </authorList>
    </citation>
    <scope>NUCLEOTIDE SEQUENCE [LARGE SCALE GENOMIC DNA]</scope>
    <source>
        <strain evidence="11">CG11_big_fil_rev_8_21_14_0_20_35_14</strain>
    </source>
</reference>
<dbReference type="SUPFAM" id="SSF56601">
    <property type="entry name" value="beta-lactamase/transpeptidase-like"/>
    <property type="match status" value="1"/>
</dbReference>
<feature type="binding site" evidence="8">
    <location>
        <position position="281"/>
    </location>
    <ligand>
        <name>substrate</name>
    </ligand>
</feature>
<dbReference type="GO" id="GO:0009252">
    <property type="term" value="P:peptidoglycan biosynthetic process"/>
    <property type="evidence" value="ECO:0007669"/>
    <property type="project" value="UniProtKB-KW"/>
</dbReference>
<dbReference type="InterPro" id="IPR001967">
    <property type="entry name" value="Peptidase_S11_N"/>
</dbReference>
<dbReference type="AlphaFoldDB" id="A0A2H0N6W3"/>
<evidence type="ECO:0000313" key="12">
    <source>
        <dbReference type="Proteomes" id="UP000229893"/>
    </source>
</evidence>
<dbReference type="PANTHER" id="PTHR35333:SF3">
    <property type="entry name" value="BETA-LACTAMASE-TYPE TRANSPEPTIDASE FOLD CONTAINING PROTEIN"/>
    <property type="match status" value="1"/>
</dbReference>
<feature type="active site" description="Acyl-ester intermediate" evidence="7">
    <location>
        <position position="122"/>
    </location>
</feature>
<dbReference type="PANTHER" id="PTHR35333">
    <property type="entry name" value="BETA-LACTAMASE"/>
    <property type="match status" value="1"/>
</dbReference>
<dbReference type="GO" id="GO:0008800">
    <property type="term" value="F:beta-lactamase activity"/>
    <property type="evidence" value="ECO:0007669"/>
    <property type="project" value="InterPro"/>
</dbReference>
<keyword evidence="4" id="KW-0133">Cell shape</keyword>
<feature type="active site" evidence="7">
    <location>
        <position position="125"/>
    </location>
</feature>
<dbReference type="InterPro" id="IPR018044">
    <property type="entry name" value="Peptidase_S11"/>
</dbReference>
<dbReference type="InterPro" id="IPR000871">
    <property type="entry name" value="Beta-lactam_class-A"/>
</dbReference>
<name>A0A2H0N6W3_9BACT</name>
<dbReference type="GO" id="GO:0046677">
    <property type="term" value="P:response to antibiotic"/>
    <property type="evidence" value="ECO:0007669"/>
    <property type="project" value="InterPro"/>
</dbReference>
<evidence type="ECO:0000256" key="2">
    <source>
        <dbReference type="ARBA" id="ARBA00022729"/>
    </source>
</evidence>
<keyword evidence="2" id="KW-0732">Signal</keyword>
<organism evidence="11 12">
    <name type="scientific">Candidatus Liptonbacteria bacterium CG11_big_fil_rev_8_21_14_0_20_35_14</name>
    <dbReference type="NCBI Taxonomy" id="1974634"/>
    <lineage>
        <taxon>Bacteria</taxon>
        <taxon>Candidatus Liptoniibacteriota</taxon>
    </lineage>
</organism>
<evidence type="ECO:0000256" key="6">
    <source>
        <dbReference type="ARBA" id="ARBA00023316"/>
    </source>
</evidence>
<dbReference type="Proteomes" id="UP000229893">
    <property type="component" value="Unassembled WGS sequence"/>
</dbReference>
<evidence type="ECO:0000256" key="3">
    <source>
        <dbReference type="ARBA" id="ARBA00022801"/>
    </source>
</evidence>
<accession>A0A2H0N6W3</accession>
<feature type="active site" evidence="7">
    <location>
        <position position="177"/>
    </location>
</feature>
<dbReference type="GO" id="GO:0006508">
    <property type="term" value="P:proteolysis"/>
    <property type="evidence" value="ECO:0007669"/>
    <property type="project" value="InterPro"/>
</dbReference>
<dbReference type="GO" id="GO:0008360">
    <property type="term" value="P:regulation of cell shape"/>
    <property type="evidence" value="ECO:0007669"/>
    <property type="project" value="UniProtKB-KW"/>
</dbReference>
<evidence type="ECO:0000313" key="11">
    <source>
        <dbReference type="EMBL" id="PIR04642.1"/>
    </source>
</evidence>
<dbReference type="GO" id="GO:0030655">
    <property type="term" value="P:beta-lactam antibiotic catabolic process"/>
    <property type="evidence" value="ECO:0007669"/>
    <property type="project" value="InterPro"/>
</dbReference>
<feature type="domain" description="Peptidase S11 D-alanyl-D-alanine carboxypeptidase A N-terminal" evidence="10">
    <location>
        <begin position="90"/>
        <end position="311"/>
    </location>
</feature>
<dbReference type="GO" id="GO:0071555">
    <property type="term" value="P:cell wall organization"/>
    <property type="evidence" value="ECO:0007669"/>
    <property type="project" value="UniProtKB-KW"/>
</dbReference>
<keyword evidence="6" id="KW-0961">Cell wall biogenesis/degradation</keyword>
<sequence length="326" mass="37074">MNNKYNLILLLILISVIVFNQYQYSVKNINVEKKVFYDKNYFQVIDPALASQIETKDASSQIKDYLALALVKIELEKKEEPVENIKEIIKPEISVESWLAYNLTTKEEIFSHEADKIWPTASLAKLVTAVITTEEIGLDTPILITEEAINTEEEAGYFEVGEIFSARDLVTSLFLVSSNDASTALAQNIGYEKFISEMNKLARRLFMNQTFFVDPSGLSNKNVTTTNDLKLLIQYIYNNRPELTYFSRQVKAIIMDKAFSHVKNYENINKFAGTSNFIGGKTGYTHEARENLISIFSKDNQAILIIVLGSKNRFKDTETIINAINL</sequence>
<proteinExistence type="inferred from homology"/>
<dbReference type="EMBL" id="PCWO01000048">
    <property type="protein sequence ID" value="PIR04642.1"/>
    <property type="molecule type" value="Genomic_DNA"/>
</dbReference>
<dbReference type="Gene3D" id="3.40.710.10">
    <property type="entry name" value="DD-peptidase/beta-lactamase superfamily"/>
    <property type="match status" value="1"/>
</dbReference>